<dbReference type="KEGG" id="cvn:111124866"/>
<gene>
    <name evidence="3 4" type="primary">LOC111124866</name>
</gene>
<dbReference type="OrthoDB" id="6282642at2759"/>
<dbReference type="GeneID" id="111124866"/>
<evidence type="ECO:0000313" key="4">
    <source>
        <dbReference type="RefSeq" id="XP_022323944.1"/>
    </source>
</evidence>
<dbReference type="RefSeq" id="XP_022323857.1">
    <property type="nucleotide sequence ID" value="XM_022468149.1"/>
</dbReference>
<keyword evidence="2" id="KW-1185">Reference proteome</keyword>
<evidence type="ECO:0000313" key="3">
    <source>
        <dbReference type="RefSeq" id="XP_022323857.1"/>
    </source>
</evidence>
<accession>A0A8B8D6U5</accession>
<proteinExistence type="predicted"/>
<feature type="region of interest" description="Disordered" evidence="1">
    <location>
        <begin position="1"/>
        <end position="24"/>
    </location>
</feature>
<name>A0A8B8D6U5_CRAVI</name>
<sequence>MTTMPISVKRSSSQRSPPRVKRGAGVRRTNSFNLLARPSRPGDRLNVEALYNLSPYNADVDEVSEYARSILINAVKVEPHVHDIFFPNETADPVLEFLDTRGFPMDKLATALVAESISNIKDEYKFHQMIDKSAVQDVLRDIYNGLQWKKIGFCLYSLTYPEVVRDEKTGVCLKDFMEENGHVWAEKLLAHIMEPRWTRMWMFRIVRGQCTEADYNRDMNALFVKLHLLDPQVVIPAFQFLINQKALPSVNLELATRNYLGGPLDSSVLDEDVMAAEEKDSVPLNASRISLSDVEVTHGVEVEEFITSECRSLDLWNEKRPENSKISKARDRCVVM</sequence>
<reference evidence="3 4" key="2">
    <citation type="submission" date="2025-04" db="UniProtKB">
        <authorList>
            <consortium name="RefSeq"/>
        </authorList>
    </citation>
    <scope>IDENTIFICATION</scope>
    <source>
        <tissue evidence="3 4">Whole sample</tissue>
    </source>
</reference>
<reference evidence="2" key="1">
    <citation type="submission" date="2024-06" db="UniProtKB">
        <authorList>
            <consortium name="RefSeq"/>
        </authorList>
    </citation>
    <scope>NUCLEOTIDE SEQUENCE [LARGE SCALE GENOMIC DNA]</scope>
</reference>
<dbReference type="Proteomes" id="UP000694844">
    <property type="component" value="Chromosome 1"/>
</dbReference>
<organism evidence="2 3">
    <name type="scientific">Crassostrea virginica</name>
    <name type="common">Eastern oyster</name>
    <dbReference type="NCBI Taxonomy" id="6565"/>
    <lineage>
        <taxon>Eukaryota</taxon>
        <taxon>Metazoa</taxon>
        <taxon>Spiralia</taxon>
        <taxon>Lophotrochozoa</taxon>
        <taxon>Mollusca</taxon>
        <taxon>Bivalvia</taxon>
        <taxon>Autobranchia</taxon>
        <taxon>Pteriomorphia</taxon>
        <taxon>Ostreida</taxon>
        <taxon>Ostreoidea</taxon>
        <taxon>Ostreidae</taxon>
        <taxon>Crassostrea</taxon>
    </lineage>
</organism>
<dbReference type="AlphaFoldDB" id="A0A8B8D6U5"/>
<protein>
    <submittedName>
        <fullName evidence="3 4">Uncharacterized protein LOC111124866</fullName>
    </submittedName>
</protein>
<evidence type="ECO:0000313" key="2">
    <source>
        <dbReference type="Proteomes" id="UP000694844"/>
    </source>
</evidence>
<evidence type="ECO:0000256" key="1">
    <source>
        <dbReference type="SAM" id="MobiDB-lite"/>
    </source>
</evidence>
<dbReference type="RefSeq" id="XP_022323944.1">
    <property type="nucleotide sequence ID" value="XM_022468236.1"/>
</dbReference>
<feature type="compositionally biased region" description="Polar residues" evidence="1">
    <location>
        <begin position="1"/>
        <end position="16"/>
    </location>
</feature>